<sequence length="1253" mass="137013">MLSFPHAGRRLSALARVVPRTFDFNVEQLAMPRVENTRVRPRRRSDGEVPDGVTQHRSQIIFNTKQKAYDPLGALRDEHVKRVTTTRSIWDRRRLGDEREEVAKIMEGGHNVKTYTLLLKFYSARGNPGKTLQTFEAMKAKGLEPNDLAYAAVLNGLVVFEDSRTAEATDDYLQKQQPWYEVACRIWSQMGPAQKSSRHVYPAMLKVCAAAAQADHAVQLLDHMRQGGIAISSIALERAVMACSRNNQLTRAWDTFTEYRCNVGIVSQALYTRVMHVAGQCRMVAKAVVLFEEYMQVGYKVGALQYNMLIHAAAKSGHSRQYAIDLYERMRNDATIVPTPYTFSSVMVACARLGNLDMALQVLASMSAHPIDDKVLLQNIFHQFLGAITRSQKTTPGPYQLHVSAPPGQPQFLTLQDRARLAEEMVEAMQIRYDLPLTSKTLAALVHVYISGRMVDGAFSVIESFKDLHQVLPDYYCCRAMIREHIRAIIAPEKAELDRIRNRLVDAVTLRSRDSVCHAVNATAAAGHSAVLNDVLKAVDKVRVVPLSNIANTELEQIVEYIHTTAPHEVDRAVQWAQDKLRSGGLKAQCHLLAAANFLAMHPLMVAIAATKRTWKEIAAMRGMVHDDLYSFVVDNAPGIACLRQVATKDPQRAIAGRLRDCFMADGNVSIVNDAPWDRSGNVLQWAARQGEQAVVDVLVDAPGIDVNALGGSGRSPFHDAVVHGHLDVIRSLLTATDIDVNLPDAYHKRPLHRAAAFVHDDIVALLLTAPGIDVNARDLSRKTPLHVLGVPPRADTEYVARSMRSLWLLANAPGIDLNARDANERTPLHSAVAGRRNLVATWLLNHPDVDVNTHDRIHGRTPLHTAVANGETHVVAALLNAPGADVNARDMLEKTPLHLAVVGDHDVVVALLLCAAAVDVNAKDYLGRTPLHLAVRSEYPDSNVLTMLLNDSRVDLNAREDTNEDTPLHTAVEDDNVDVARLLVSRTGIAANARDHHGKTPLFLAVAGRNVEIVQLLLSVPGVDVNAGDADQLTPLFLVATSDEPNDIVIVNLLLAAAGIDVNARDRNGATPLHFAAIRGYVDGVQRLLGHPDIDVNAQDGDQRMTALHFAIVCENDDVAEVLLGAPGIDGNARDRFERTPLHLAAALGRHMVAALLANTTGVTVNADAGLLATPLHVAALYGHRAVVDVLLSSADVDVTVEDDRQRTALDYAAALGHDDIAALISARMTREGPDADDAGSGGPVPKRRRLR</sequence>
<evidence type="ECO:0000256" key="3">
    <source>
        <dbReference type="PROSITE-ProRule" id="PRU00023"/>
    </source>
</evidence>
<dbReference type="Pfam" id="PF00023">
    <property type="entry name" value="Ank"/>
    <property type="match status" value="1"/>
</dbReference>
<evidence type="ECO:0000256" key="1">
    <source>
        <dbReference type="ARBA" id="ARBA00022737"/>
    </source>
</evidence>
<evidence type="ECO:0000313" key="7">
    <source>
        <dbReference type="Proteomes" id="UP000290189"/>
    </source>
</evidence>
<keyword evidence="2 3" id="KW-0040">ANK repeat</keyword>
<dbReference type="PANTHER" id="PTHR24198:SF165">
    <property type="entry name" value="ANKYRIN REPEAT-CONTAINING PROTEIN-RELATED"/>
    <property type="match status" value="1"/>
</dbReference>
<dbReference type="PANTHER" id="PTHR24198">
    <property type="entry name" value="ANKYRIN REPEAT AND PROTEIN KINASE DOMAIN-CONTAINING PROTEIN"/>
    <property type="match status" value="1"/>
</dbReference>
<feature type="repeat" description="ANK" evidence="3">
    <location>
        <begin position="713"/>
        <end position="746"/>
    </location>
</feature>
<dbReference type="PRINTS" id="PR01415">
    <property type="entry name" value="ANKYRIN"/>
</dbReference>
<feature type="repeat" description="ANK" evidence="3">
    <location>
        <begin position="964"/>
        <end position="987"/>
    </location>
</feature>
<dbReference type="Gene3D" id="3.30.710.10">
    <property type="entry name" value="Potassium Channel Kv1.1, Chain A"/>
    <property type="match status" value="1"/>
</dbReference>
<feature type="repeat" description="ANK" evidence="3">
    <location>
        <begin position="998"/>
        <end position="1031"/>
    </location>
</feature>
<feature type="repeat" description="ANK" evidence="3">
    <location>
        <begin position="1069"/>
        <end position="1102"/>
    </location>
</feature>
<dbReference type="Pfam" id="PF13041">
    <property type="entry name" value="PPR_2"/>
    <property type="match status" value="1"/>
</dbReference>
<evidence type="ECO:0000313" key="6">
    <source>
        <dbReference type="EMBL" id="SPQ94653.1"/>
    </source>
</evidence>
<dbReference type="Pfam" id="PF12796">
    <property type="entry name" value="Ank_2"/>
    <property type="match status" value="5"/>
</dbReference>
<evidence type="ECO:0000256" key="4">
    <source>
        <dbReference type="PROSITE-ProRule" id="PRU00708"/>
    </source>
</evidence>
<dbReference type="PROSITE" id="PS50297">
    <property type="entry name" value="ANK_REP_REGION"/>
    <property type="match status" value="6"/>
</dbReference>
<dbReference type="SMART" id="SM00248">
    <property type="entry name" value="ANK"/>
    <property type="match status" value="16"/>
</dbReference>
<dbReference type="InterPro" id="IPR011990">
    <property type="entry name" value="TPR-like_helical_dom_sf"/>
</dbReference>
<keyword evidence="1" id="KW-0677">Repeat</keyword>
<evidence type="ECO:0000256" key="5">
    <source>
        <dbReference type="SAM" id="MobiDB-lite"/>
    </source>
</evidence>
<dbReference type="SUPFAM" id="SSF48403">
    <property type="entry name" value="Ankyrin repeat"/>
    <property type="match status" value="2"/>
</dbReference>
<name>A0A3P3Y3B9_PLABS</name>
<dbReference type="InterPro" id="IPR036770">
    <property type="entry name" value="Ankyrin_rpt-contain_sf"/>
</dbReference>
<dbReference type="EMBL" id="OVEO01000003">
    <property type="protein sequence ID" value="SPQ94653.1"/>
    <property type="molecule type" value="Genomic_DNA"/>
</dbReference>
<geneLocation type="mitochondrion" evidence="6"/>
<dbReference type="Gene3D" id="1.25.40.20">
    <property type="entry name" value="Ankyrin repeat-containing domain"/>
    <property type="match status" value="6"/>
</dbReference>
<accession>A0A3P3Y3B9</accession>
<dbReference type="InterPro" id="IPR002885">
    <property type="entry name" value="PPR_rpt"/>
</dbReference>
<feature type="repeat" description="PPR" evidence="4">
    <location>
        <begin position="111"/>
        <end position="145"/>
    </location>
</feature>
<feature type="repeat" description="PPR" evidence="4">
    <location>
        <begin position="339"/>
        <end position="373"/>
    </location>
</feature>
<dbReference type="NCBIfam" id="TIGR00756">
    <property type="entry name" value="PPR"/>
    <property type="match status" value="1"/>
</dbReference>
<keyword evidence="6" id="KW-0496">Mitochondrion</keyword>
<dbReference type="Proteomes" id="UP000290189">
    <property type="component" value="Unassembled WGS sequence"/>
</dbReference>
<gene>
    <name evidence="6" type="ORF">PLBR_LOCUS1868</name>
</gene>
<protein>
    <submittedName>
        <fullName evidence="6">Uncharacterized protein</fullName>
    </submittedName>
</protein>
<feature type="region of interest" description="Disordered" evidence="5">
    <location>
        <begin position="1233"/>
        <end position="1253"/>
    </location>
</feature>
<dbReference type="AlphaFoldDB" id="A0A3P3Y3B9"/>
<proteinExistence type="predicted"/>
<dbReference type="PROSITE" id="PS51375">
    <property type="entry name" value="PPR"/>
    <property type="match status" value="2"/>
</dbReference>
<reference evidence="6 7" key="1">
    <citation type="submission" date="2018-03" db="EMBL/GenBank/DDBJ databases">
        <authorList>
            <person name="Fogelqvist J."/>
        </authorList>
    </citation>
    <scope>NUCLEOTIDE SEQUENCE [LARGE SCALE GENOMIC DNA]</scope>
</reference>
<dbReference type="InterPro" id="IPR011333">
    <property type="entry name" value="SKP1/BTB/POZ_sf"/>
</dbReference>
<feature type="repeat" description="ANK" evidence="3">
    <location>
        <begin position="859"/>
        <end position="892"/>
    </location>
</feature>
<feature type="repeat" description="ANK" evidence="3">
    <location>
        <begin position="927"/>
        <end position="962"/>
    </location>
</feature>
<feature type="repeat" description="ANK" evidence="3">
    <location>
        <begin position="893"/>
        <end position="926"/>
    </location>
</feature>
<dbReference type="Pfam" id="PF01535">
    <property type="entry name" value="PPR"/>
    <property type="match status" value="1"/>
</dbReference>
<dbReference type="PROSITE" id="PS50088">
    <property type="entry name" value="ANK_REPEAT"/>
    <property type="match status" value="7"/>
</dbReference>
<organism evidence="6 7">
    <name type="scientific">Plasmodiophora brassicae</name>
    <name type="common">Clubroot disease agent</name>
    <dbReference type="NCBI Taxonomy" id="37360"/>
    <lineage>
        <taxon>Eukaryota</taxon>
        <taxon>Sar</taxon>
        <taxon>Rhizaria</taxon>
        <taxon>Endomyxa</taxon>
        <taxon>Phytomyxea</taxon>
        <taxon>Plasmodiophorida</taxon>
        <taxon>Plasmodiophoridae</taxon>
        <taxon>Plasmodiophora</taxon>
    </lineage>
</organism>
<evidence type="ECO:0000256" key="2">
    <source>
        <dbReference type="ARBA" id="ARBA00023043"/>
    </source>
</evidence>
<dbReference type="InterPro" id="IPR002110">
    <property type="entry name" value="Ankyrin_rpt"/>
</dbReference>
<dbReference type="Gene3D" id="1.25.40.10">
    <property type="entry name" value="Tetratricopeptide repeat domain"/>
    <property type="match status" value="3"/>
</dbReference>